<dbReference type="InterPro" id="IPR008988">
    <property type="entry name" value="Transcriptional_repressor_C"/>
</dbReference>
<dbReference type="SMART" id="SM00899">
    <property type="entry name" value="FeoA"/>
    <property type="match status" value="1"/>
</dbReference>
<keyword evidence="1" id="KW-0408">Iron</keyword>
<protein>
    <submittedName>
        <fullName evidence="3">Iron transporter FeoA</fullName>
    </submittedName>
</protein>
<dbReference type="PANTHER" id="PTHR42954:SF1">
    <property type="entry name" value="FERROUS IRON TRANSPORTER FEOA DOMAIN-CONTAINING PROTEIN"/>
    <property type="match status" value="1"/>
</dbReference>
<comment type="caution">
    <text evidence="3">The sequence shown here is derived from an EMBL/GenBank/DDBJ whole genome shotgun (WGS) entry which is preliminary data.</text>
</comment>
<dbReference type="SUPFAM" id="SSF50037">
    <property type="entry name" value="C-terminal domain of transcriptional repressors"/>
    <property type="match status" value="1"/>
</dbReference>
<evidence type="ECO:0000313" key="4">
    <source>
        <dbReference type="Proteomes" id="UP000092578"/>
    </source>
</evidence>
<dbReference type="Gene3D" id="2.30.30.90">
    <property type="match status" value="1"/>
</dbReference>
<evidence type="ECO:0000256" key="1">
    <source>
        <dbReference type="ARBA" id="ARBA00023004"/>
    </source>
</evidence>
<dbReference type="GO" id="GO:0046914">
    <property type="term" value="F:transition metal ion binding"/>
    <property type="evidence" value="ECO:0007669"/>
    <property type="project" value="InterPro"/>
</dbReference>
<organism evidence="3 4">
    <name type="scientific">Pseudobacillus wudalianchiensis</name>
    <dbReference type="NCBI Taxonomy" id="1743143"/>
    <lineage>
        <taxon>Bacteria</taxon>
        <taxon>Bacillati</taxon>
        <taxon>Bacillota</taxon>
        <taxon>Bacilli</taxon>
        <taxon>Bacillales</taxon>
        <taxon>Bacillaceae</taxon>
        <taxon>Pseudobacillus</taxon>
    </lineage>
</organism>
<sequence length="80" mass="9223">MEGIHVLLSELNRGEKARIVDLSRVNDMVKRRLLDLGVMEGMEIQLKERMPFKGPFMLNHGGQCLGIRHQEAVQIEIKRL</sequence>
<dbReference type="Pfam" id="PF04023">
    <property type="entry name" value="FeoA"/>
    <property type="match status" value="1"/>
</dbReference>
<evidence type="ECO:0000313" key="3">
    <source>
        <dbReference type="EMBL" id="OCA85084.1"/>
    </source>
</evidence>
<dbReference type="PANTHER" id="PTHR42954">
    <property type="entry name" value="FE(2+) TRANSPORT PROTEIN A"/>
    <property type="match status" value="1"/>
</dbReference>
<dbReference type="AlphaFoldDB" id="A0A1B9AME4"/>
<reference evidence="4" key="1">
    <citation type="submission" date="2016-05" db="EMBL/GenBank/DDBJ databases">
        <authorList>
            <person name="Liu B."/>
            <person name="Wang J."/>
            <person name="Zhu Y."/>
            <person name="Liu G."/>
            <person name="Chen Q."/>
            <person name="Chen Z."/>
            <person name="Lan J."/>
            <person name="Che J."/>
            <person name="Ge C."/>
            <person name="Shi H."/>
            <person name="Pan Z."/>
            <person name="Liu X."/>
        </authorList>
    </citation>
    <scope>NUCLEOTIDE SEQUENCE [LARGE SCALE GENOMIC DNA]</scope>
    <source>
        <strain evidence="4">FJAT-27215</strain>
    </source>
</reference>
<accession>A0A1B9AME4</accession>
<dbReference type="EMBL" id="MAYT01000027">
    <property type="protein sequence ID" value="OCA85084.1"/>
    <property type="molecule type" value="Genomic_DNA"/>
</dbReference>
<dbReference type="InterPro" id="IPR007167">
    <property type="entry name" value="Fe-transptr_FeoA-like"/>
</dbReference>
<dbReference type="InterPro" id="IPR038157">
    <property type="entry name" value="FeoA_core_dom"/>
</dbReference>
<name>A0A1B9AME4_9BACI</name>
<dbReference type="InterPro" id="IPR052713">
    <property type="entry name" value="FeoA"/>
</dbReference>
<evidence type="ECO:0000259" key="2">
    <source>
        <dbReference type="SMART" id="SM00899"/>
    </source>
</evidence>
<keyword evidence="4" id="KW-1185">Reference proteome</keyword>
<gene>
    <name evidence="3" type="ORF">A8F95_10360</name>
</gene>
<feature type="domain" description="Ferrous iron transporter FeoA-like" evidence="2">
    <location>
        <begin position="6"/>
        <end position="79"/>
    </location>
</feature>
<dbReference type="Proteomes" id="UP000092578">
    <property type="component" value="Unassembled WGS sequence"/>
</dbReference>
<proteinExistence type="predicted"/>